<evidence type="ECO:0000313" key="9">
    <source>
        <dbReference type="EMBL" id="NER18689.1"/>
    </source>
</evidence>
<feature type="compositionally biased region" description="Basic residues" evidence="6">
    <location>
        <begin position="69"/>
        <end position="80"/>
    </location>
</feature>
<evidence type="ECO:0000313" key="10">
    <source>
        <dbReference type="Proteomes" id="UP000474296"/>
    </source>
</evidence>
<dbReference type="PROSITE" id="PS51123">
    <property type="entry name" value="OMPA_2"/>
    <property type="match status" value="1"/>
</dbReference>
<evidence type="ECO:0000256" key="1">
    <source>
        <dbReference type="ARBA" id="ARBA00004442"/>
    </source>
</evidence>
<dbReference type="RefSeq" id="WP_164033378.1">
    <property type="nucleotide sequence ID" value="NZ_JAABOQ010000007.1"/>
</dbReference>
<keyword evidence="3" id="KW-0998">Cell outer membrane</keyword>
<evidence type="ECO:0000256" key="2">
    <source>
        <dbReference type="ARBA" id="ARBA00023136"/>
    </source>
</evidence>
<comment type="caution">
    <text evidence="9">The sequence shown here is derived from an EMBL/GenBank/DDBJ whole genome shotgun (WGS) entry which is preliminary data.</text>
</comment>
<dbReference type="PANTHER" id="PTHR30329">
    <property type="entry name" value="STATOR ELEMENT OF FLAGELLAR MOTOR COMPLEX"/>
    <property type="match status" value="1"/>
</dbReference>
<keyword evidence="7" id="KW-0732">Signal</keyword>
<comment type="subcellular location">
    <subcellularLocation>
        <location evidence="1">Cell outer membrane</location>
    </subcellularLocation>
</comment>
<feature type="coiled-coil region" evidence="5">
    <location>
        <begin position="21"/>
        <end position="49"/>
    </location>
</feature>
<feature type="region of interest" description="Disordered" evidence="6">
    <location>
        <begin position="405"/>
        <end position="436"/>
    </location>
</feature>
<feature type="domain" description="OmpA-like" evidence="8">
    <location>
        <begin position="321"/>
        <end position="436"/>
    </location>
</feature>
<dbReference type="GO" id="GO:0009279">
    <property type="term" value="C:cell outer membrane"/>
    <property type="evidence" value="ECO:0007669"/>
    <property type="project" value="UniProtKB-SubCell"/>
</dbReference>
<evidence type="ECO:0000256" key="3">
    <source>
        <dbReference type="ARBA" id="ARBA00023237"/>
    </source>
</evidence>
<evidence type="ECO:0000256" key="7">
    <source>
        <dbReference type="SAM" id="SignalP"/>
    </source>
</evidence>
<keyword evidence="10" id="KW-1185">Reference proteome</keyword>
<keyword evidence="5" id="KW-0175">Coiled coil</keyword>
<evidence type="ECO:0000256" key="5">
    <source>
        <dbReference type="SAM" id="Coils"/>
    </source>
</evidence>
<dbReference type="EMBL" id="JAABOQ010000007">
    <property type="protein sequence ID" value="NER18689.1"/>
    <property type="molecule type" value="Genomic_DNA"/>
</dbReference>
<dbReference type="Proteomes" id="UP000474296">
    <property type="component" value="Unassembled WGS sequence"/>
</dbReference>
<dbReference type="InterPro" id="IPR006664">
    <property type="entry name" value="OMP_bac"/>
</dbReference>
<sequence length="436" mass="49459">MKTTRIAMMLLAVFSISTANAQLWKKLKKRAEEAAKETLKEKVAEKAAKETDKAFDSIFNSDGKFIGLKKRKKRKKRRGKNQGDPSVETDMENGMEMQNETDIEGFEIYSKFDFVPGEEVLLYDDFSDDALGDFPSKWDTNGSGELVEIGSEKWFRLVSKAVYVPMLETELPEEYTIEFDFLTEGLDKKTSSQAKLEVWLEDNSGYQGSPNRAWVEIPLCLFIDPGFVVEKRIDSERIMRNTIQKDIRNALPEQMHVSIAVNKSRFRMWINENKVVDIPRLVPEGITNFKLQPRNLRDEIDRIFITNFKMAAGGQDLRNQLLEEGRFSTTGILFNSGSASIKAESHGVLKRIANMLQQGDISINIIGHTDADGDDDMNFQLSEERAQAVKSVLVNQFLVDESLITTEGKGEEEPVADNTSPEGKAQNRRVEFVKTN</sequence>
<organism evidence="9 10">
    <name type="scientific">Spongiivirga citrea</name>
    <dbReference type="NCBI Taxonomy" id="1481457"/>
    <lineage>
        <taxon>Bacteria</taxon>
        <taxon>Pseudomonadati</taxon>
        <taxon>Bacteroidota</taxon>
        <taxon>Flavobacteriia</taxon>
        <taxon>Flavobacteriales</taxon>
        <taxon>Flavobacteriaceae</taxon>
        <taxon>Spongiivirga</taxon>
    </lineage>
</organism>
<dbReference type="InterPro" id="IPR006665">
    <property type="entry name" value="OmpA-like"/>
</dbReference>
<reference evidence="9 10" key="1">
    <citation type="submission" date="2020-01" db="EMBL/GenBank/DDBJ databases">
        <title>Spongiivirga citrea KCTC 32990T.</title>
        <authorList>
            <person name="Wang G."/>
        </authorList>
    </citation>
    <scope>NUCLEOTIDE SEQUENCE [LARGE SCALE GENOMIC DNA]</scope>
    <source>
        <strain evidence="9 10">KCTC 32990</strain>
    </source>
</reference>
<dbReference type="InterPro" id="IPR036737">
    <property type="entry name" value="OmpA-like_sf"/>
</dbReference>
<evidence type="ECO:0000259" key="8">
    <source>
        <dbReference type="PROSITE" id="PS51123"/>
    </source>
</evidence>
<dbReference type="AlphaFoldDB" id="A0A6M0CS22"/>
<feature type="region of interest" description="Disordered" evidence="6">
    <location>
        <begin position="69"/>
        <end position="92"/>
    </location>
</feature>
<proteinExistence type="predicted"/>
<dbReference type="PANTHER" id="PTHR30329:SF21">
    <property type="entry name" value="LIPOPROTEIN YIAD-RELATED"/>
    <property type="match status" value="1"/>
</dbReference>
<dbReference type="CDD" id="cd07185">
    <property type="entry name" value="OmpA_C-like"/>
    <property type="match status" value="1"/>
</dbReference>
<dbReference type="Gene3D" id="3.30.1330.60">
    <property type="entry name" value="OmpA-like domain"/>
    <property type="match status" value="1"/>
</dbReference>
<name>A0A6M0CS22_9FLAO</name>
<dbReference type="InterPro" id="IPR050330">
    <property type="entry name" value="Bact_OuterMem_StrucFunc"/>
</dbReference>
<gene>
    <name evidence="9" type="ORF">GWK10_15835</name>
</gene>
<feature type="signal peptide" evidence="7">
    <location>
        <begin position="1"/>
        <end position="21"/>
    </location>
</feature>
<evidence type="ECO:0000256" key="6">
    <source>
        <dbReference type="SAM" id="MobiDB-lite"/>
    </source>
</evidence>
<dbReference type="Pfam" id="PF00691">
    <property type="entry name" value="OmpA"/>
    <property type="match status" value="1"/>
</dbReference>
<protein>
    <submittedName>
        <fullName evidence="9">OmpA family protein</fullName>
    </submittedName>
</protein>
<dbReference type="PRINTS" id="PR01021">
    <property type="entry name" value="OMPADOMAIN"/>
</dbReference>
<accession>A0A6M0CS22</accession>
<feature type="chain" id="PRO_5027099238" evidence="7">
    <location>
        <begin position="22"/>
        <end position="436"/>
    </location>
</feature>
<dbReference type="SUPFAM" id="SSF103088">
    <property type="entry name" value="OmpA-like"/>
    <property type="match status" value="1"/>
</dbReference>
<evidence type="ECO:0000256" key="4">
    <source>
        <dbReference type="PROSITE-ProRule" id="PRU00473"/>
    </source>
</evidence>
<keyword evidence="2 4" id="KW-0472">Membrane</keyword>